<keyword evidence="3" id="KW-1185">Reference proteome</keyword>
<dbReference type="Proteomes" id="UP000232003">
    <property type="component" value="Chromosome"/>
</dbReference>
<evidence type="ECO:0000256" key="1">
    <source>
        <dbReference type="SAM" id="MobiDB-lite"/>
    </source>
</evidence>
<proteinExistence type="predicted"/>
<protein>
    <submittedName>
        <fullName evidence="2">Uncharacterized protein</fullName>
    </submittedName>
</protein>
<evidence type="ECO:0000313" key="2">
    <source>
        <dbReference type="EMBL" id="AUB41046.1"/>
    </source>
</evidence>
<reference evidence="2 3" key="1">
    <citation type="submission" date="2017-11" db="EMBL/GenBank/DDBJ databases">
        <title>Complete genome of a free-living desiccation-tolerant cyanobacterium and its photosynthetic adaptation to extreme terrestrial habitat.</title>
        <authorList>
            <person name="Shang J."/>
        </authorList>
    </citation>
    <scope>NUCLEOTIDE SEQUENCE [LARGE SCALE GENOMIC DNA]</scope>
    <source>
        <strain evidence="2 3">CCNUN1</strain>
    </source>
</reference>
<feature type="region of interest" description="Disordered" evidence="1">
    <location>
        <begin position="1"/>
        <end position="26"/>
    </location>
</feature>
<name>A0A2K8T021_9NOSO</name>
<gene>
    <name evidence="2" type="ORF">COO91_07084</name>
</gene>
<accession>A0A2K8T021</accession>
<dbReference type="EMBL" id="CP024785">
    <property type="protein sequence ID" value="AUB41046.1"/>
    <property type="molecule type" value="Genomic_DNA"/>
</dbReference>
<dbReference type="AlphaFoldDB" id="A0A2K8T021"/>
<organism evidence="2 3">
    <name type="scientific">Nostoc flagelliforme CCNUN1</name>
    <dbReference type="NCBI Taxonomy" id="2038116"/>
    <lineage>
        <taxon>Bacteria</taxon>
        <taxon>Bacillati</taxon>
        <taxon>Cyanobacteriota</taxon>
        <taxon>Cyanophyceae</taxon>
        <taxon>Nostocales</taxon>
        <taxon>Nostocaceae</taxon>
        <taxon>Nostoc</taxon>
    </lineage>
</organism>
<dbReference type="KEGG" id="nfl:COO91_07084"/>
<sequence length="47" mass="5172">MSKQDDDYGLSGQKLGKADDSGDSNCLVHEGHKEKFFRGVGTPGRRF</sequence>
<evidence type="ECO:0000313" key="3">
    <source>
        <dbReference type="Proteomes" id="UP000232003"/>
    </source>
</evidence>